<proteinExistence type="predicted"/>
<dbReference type="InterPro" id="IPR051678">
    <property type="entry name" value="AGP_Transferase"/>
</dbReference>
<dbReference type="SUPFAM" id="SSF56112">
    <property type="entry name" value="Protein kinase-like (PK-like)"/>
    <property type="match status" value="1"/>
</dbReference>
<accession>A0ABT1JSF8</accession>
<sequence length="238" mass="25050">MPGSDHVPAWPGVRVIRVGIPVFLAAGRDADVFALDDRRVLRRYRAGTDAAPEAAVMAHLGKLGYPVPRVHRVDHADLVLERLDGPTLLQAVVDGLVSADDAGRELADLQARLHTLPPRVSTEPDWRIRHGDLHPGNVVLAARGPVVIDWRNTTEGPPGLDIALSAVILAQVAVDGGGALAGIARAVLPAFLAHSRRDALVALEEAVAARGADPNQGDAEIAHLGRAAALIRALSTDP</sequence>
<dbReference type="PANTHER" id="PTHR21310:SF40">
    <property type="entry name" value="AMINOGLYCOSIDE PHOSPHOTRANSFERASE DOMAIN-CONTAINING PROTEIN-RELATED"/>
    <property type="match status" value="1"/>
</dbReference>
<feature type="domain" description="Aminoglycoside phosphotransferase" evidence="1">
    <location>
        <begin position="24"/>
        <end position="127"/>
    </location>
</feature>
<dbReference type="Pfam" id="PF01636">
    <property type="entry name" value="APH"/>
    <property type="match status" value="1"/>
</dbReference>
<evidence type="ECO:0000313" key="2">
    <source>
        <dbReference type="EMBL" id="MCP2334571.1"/>
    </source>
</evidence>
<comment type="caution">
    <text evidence="2">The sequence shown here is derived from an EMBL/GenBank/DDBJ whole genome shotgun (WGS) entry which is preliminary data.</text>
</comment>
<dbReference type="EMBL" id="AUBJ02000001">
    <property type="protein sequence ID" value="MCP2334571.1"/>
    <property type="molecule type" value="Genomic_DNA"/>
</dbReference>
<organism evidence="2 3">
    <name type="scientific">Actinoalloteichus caeruleus DSM 43889</name>
    <dbReference type="NCBI Taxonomy" id="1120930"/>
    <lineage>
        <taxon>Bacteria</taxon>
        <taxon>Bacillati</taxon>
        <taxon>Actinomycetota</taxon>
        <taxon>Actinomycetes</taxon>
        <taxon>Pseudonocardiales</taxon>
        <taxon>Pseudonocardiaceae</taxon>
        <taxon>Actinoalloteichus</taxon>
        <taxon>Actinoalloteichus cyanogriseus</taxon>
    </lineage>
</organism>
<gene>
    <name evidence="2" type="ORF">G443_004841</name>
</gene>
<dbReference type="Gene3D" id="3.90.1200.10">
    <property type="match status" value="1"/>
</dbReference>
<evidence type="ECO:0000313" key="3">
    <source>
        <dbReference type="Proteomes" id="UP000791080"/>
    </source>
</evidence>
<evidence type="ECO:0000259" key="1">
    <source>
        <dbReference type="Pfam" id="PF01636"/>
    </source>
</evidence>
<dbReference type="Proteomes" id="UP000791080">
    <property type="component" value="Unassembled WGS sequence"/>
</dbReference>
<reference evidence="2 3" key="1">
    <citation type="submission" date="2022-06" db="EMBL/GenBank/DDBJ databases">
        <title>Genomic Encyclopedia of Type Strains, Phase I: the one thousand microbial genomes (KMG-I) project.</title>
        <authorList>
            <person name="Kyrpides N."/>
        </authorList>
    </citation>
    <scope>NUCLEOTIDE SEQUENCE [LARGE SCALE GENOMIC DNA]</scope>
    <source>
        <strain evidence="2 3">DSM 43889</strain>
    </source>
</reference>
<name>A0ABT1JSF8_ACTCY</name>
<protein>
    <submittedName>
        <fullName evidence="2">Phosphotransferase enzyme family protein</fullName>
    </submittedName>
</protein>
<dbReference type="PANTHER" id="PTHR21310">
    <property type="entry name" value="AMINOGLYCOSIDE PHOSPHOTRANSFERASE-RELATED-RELATED"/>
    <property type="match status" value="1"/>
</dbReference>
<dbReference type="InterPro" id="IPR011009">
    <property type="entry name" value="Kinase-like_dom_sf"/>
</dbReference>
<keyword evidence="3" id="KW-1185">Reference proteome</keyword>
<dbReference type="InterPro" id="IPR002575">
    <property type="entry name" value="Aminoglycoside_PTrfase"/>
</dbReference>